<feature type="chain" id="PRO_5040782070" evidence="1">
    <location>
        <begin position="19"/>
        <end position="79"/>
    </location>
</feature>
<dbReference type="RefSeq" id="WP_238463869.1">
    <property type="nucleotide sequence ID" value="NZ_JAKLJA010000007.1"/>
</dbReference>
<dbReference type="Proteomes" id="UP001139308">
    <property type="component" value="Unassembled WGS sequence"/>
</dbReference>
<accession>A0A9X1UEY9</accession>
<keyword evidence="1" id="KW-0732">Signal</keyword>
<evidence type="ECO:0000313" key="3">
    <source>
        <dbReference type="Proteomes" id="UP001139308"/>
    </source>
</evidence>
<keyword evidence="3" id="KW-1185">Reference proteome</keyword>
<dbReference type="EMBL" id="JAKLJA010000007">
    <property type="protein sequence ID" value="MCG5074109.1"/>
    <property type="molecule type" value="Genomic_DNA"/>
</dbReference>
<protein>
    <submittedName>
        <fullName evidence="2">Uncharacterized protein</fullName>
    </submittedName>
</protein>
<reference evidence="2" key="1">
    <citation type="submission" date="2022-01" db="EMBL/GenBank/DDBJ databases">
        <title>Genome sequence and assembly of Parabukholderia sp. RG36.</title>
        <authorList>
            <person name="Chhetri G."/>
        </authorList>
    </citation>
    <scope>NUCLEOTIDE SEQUENCE</scope>
    <source>
        <strain evidence="2">RG36</strain>
    </source>
</reference>
<proteinExistence type="predicted"/>
<organism evidence="2 3">
    <name type="scientific">Paraburkholderia tagetis</name>
    <dbReference type="NCBI Taxonomy" id="2913261"/>
    <lineage>
        <taxon>Bacteria</taxon>
        <taxon>Pseudomonadati</taxon>
        <taxon>Pseudomonadota</taxon>
        <taxon>Betaproteobacteria</taxon>
        <taxon>Burkholderiales</taxon>
        <taxon>Burkholderiaceae</taxon>
        <taxon>Paraburkholderia</taxon>
    </lineage>
</organism>
<evidence type="ECO:0000256" key="1">
    <source>
        <dbReference type="SAM" id="SignalP"/>
    </source>
</evidence>
<dbReference type="AlphaFoldDB" id="A0A9X1UEY9"/>
<name>A0A9X1UEY9_9BURK</name>
<sequence>MKLILFVLPAILPAVVLAAQPAQDATDNTERVSAGANMPEKPASVSDVAIYGGNDSLAISKKKCLAVDKHGFCAKWDSD</sequence>
<feature type="signal peptide" evidence="1">
    <location>
        <begin position="1"/>
        <end position="18"/>
    </location>
</feature>
<comment type="caution">
    <text evidence="2">The sequence shown here is derived from an EMBL/GenBank/DDBJ whole genome shotgun (WGS) entry which is preliminary data.</text>
</comment>
<evidence type="ECO:0000313" key="2">
    <source>
        <dbReference type="EMBL" id="MCG5074109.1"/>
    </source>
</evidence>
<gene>
    <name evidence="2" type="ORF">L5014_12170</name>
</gene>